<evidence type="ECO:0000313" key="1">
    <source>
        <dbReference type="EMBL" id="TSJ36437.1"/>
    </source>
</evidence>
<dbReference type="EMBL" id="VLPK01000007">
    <property type="protein sequence ID" value="TSJ36437.1"/>
    <property type="molecule type" value="Genomic_DNA"/>
</dbReference>
<dbReference type="Proteomes" id="UP000318733">
    <property type="component" value="Unassembled WGS sequence"/>
</dbReference>
<proteinExistence type="predicted"/>
<gene>
    <name evidence="1" type="ORF">FO440_23335</name>
</gene>
<sequence>MRKKLFDDLPKSLKLSSATWLHIFPDGGEGYRLFDPLEEKEMGRILFDQAGNWVYDGELLNVYEQEEAAGAISGYQKEMDELLKTLKR</sequence>
<keyword evidence="2" id="KW-1185">Reference proteome</keyword>
<comment type="caution">
    <text evidence="1">The sequence shown here is derived from an EMBL/GenBank/DDBJ whole genome shotgun (WGS) entry which is preliminary data.</text>
</comment>
<accession>A0A556M929</accession>
<reference evidence="1 2" key="1">
    <citation type="submission" date="2019-07" db="EMBL/GenBank/DDBJ databases">
        <authorList>
            <person name="Huq M.A."/>
        </authorList>
    </citation>
    <scope>NUCLEOTIDE SEQUENCE [LARGE SCALE GENOMIC DNA]</scope>
    <source>
        <strain evidence="1 2">MAH-19</strain>
    </source>
</reference>
<dbReference type="RefSeq" id="WP_144250728.1">
    <property type="nucleotide sequence ID" value="NZ_VLPK01000007.1"/>
</dbReference>
<protein>
    <submittedName>
        <fullName evidence="1">Uncharacterized protein</fullName>
    </submittedName>
</protein>
<evidence type="ECO:0000313" key="2">
    <source>
        <dbReference type="Proteomes" id="UP000318733"/>
    </source>
</evidence>
<dbReference type="OrthoDB" id="798447at2"/>
<name>A0A556M929_9SPHI</name>
<organism evidence="1 2">
    <name type="scientific">Mucilaginibacter corticis</name>
    <dbReference type="NCBI Taxonomy" id="2597670"/>
    <lineage>
        <taxon>Bacteria</taxon>
        <taxon>Pseudomonadati</taxon>
        <taxon>Bacteroidota</taxon>
        <taxon>Sphingobacteriia</taxon>
        <taxon>Sphingobacteriales</taxon>
        <taxon>Sphingobacteriaceae</taxon>
        <taxon>Mucilaginibacter</taxon>
    </lineage>
</organism>
<dbReference type="AlphaFoldDB" id="A0A556M929"/>